<dbReference type="Pfam" id="PF00691">
    <property type="entry name" value="OmpA"/>
    <property type="match status" value="1"/>
</dbReference>
<dbReference type="Gene3D" id="3.30.1330.60">
    <property type="entry name" value="OmpA-like domain"/>
    <property type="match status" value="1"/>
</dbReference>
<protein>
    <submittedName>
        <fullName evidence="11">Flagellar motor protein MotB</fullName>
    </submittedName>
</protein>
<dbReference type="InterPro" id="IPR036737">
    <property type="entry name" value="OmpA-like_sf"/>
</dbReference>
<evidence type="ECO:0000259" key="10">
    <source>
        <dbReference type="PROSITE" id="PS51123"/>
    </source>
</evidence>
<keyword evidence="6 7" id="KW-0472">Membrane</keyword>
<feature type="domain" description="OmpA-like" evidence="10">
    <location>
        <begin position="144"/>
        <end position="262"/>
    </location>
</feature>
<dbReference type="InterPro" id="IPR050330">
    <property type="entry name" value="Bact_OuterMem_StrucFunc"/>
</dbReference>
<feature type="region of interest" description="Disordered" evidence="8">
    <location>
        <begin position="270"/>
        <end position="333"/>
    </location>
</feature>
<dbReference type="EMBL" id="DTHB01000040">
    <property type="protein sequence ID" value="HGB14529.1"/>
    <property type="molecule type" value="Genomic_DNA"/>
</dbReference>
<keyword evidence="5 9" id="KW-1133">Transmembrane helix</keyword>
<keyword evidence="11" id="KW-0966">Cell projection</keyword>
<comment type="similarity">
    <text evidence="2">Belongs to the MotB family.</text>
</comment>
<keyword evidence="11" id="KW-0969">Cilium</keyword>
<dbReference type="GO" id="GO:0005886">
    <property type="term" value="C:plasma membrane"/>
    <property type="evidence" value="ECO:0007669"/>
    <property type="project" value="UniProtKB-SubCell"/>
</dbReference>
<dbReference type="PROSITE" id="PS51123">
    <property type="entry name" value="OMPA_2"/>
    <property type="match status" value="1"/>
</dbReference>
<evidence type="ECO:0000256" key="2">
    <source>
        <dbReference type="ARBA" id="ARBA00008914"/>
    </source>
</evidence>
<reference evidence="11" key="1">
    <citation type="journal article" date="2020" name="mSystems">
        <title>Genome- and Community-Level Interaction Insights into Carbon Utilization and Element Cycling Functions of Hydrothermarchaeota in Hydrothermal Sediment.</title>
        <authorList>
            <person name="Zhou Z."/>
            <person name="Liu Y."/>
            <person name="Xu W."/>
            <person name="Pan J."/>
            <person name="Luo Z.H."/>
            <person name="Li M."/>
        </authorList>
    </citation>
    <scope>NUCLEOTIDE SEQUENCE [LARGE SCALE GENOMIC DNA]</scope>
    <source>
        <strain evidence="11">SpSt-776</strain>
    </source>
</reference>
<feature type="region of interest" description="Disordered" evidence="8">
    <location>
        <begin position="81"/>
        <end position="108"/>
    </location>
</feature>
<sequence>MTKQNPEPSEPRLVKKRKISRGHHGGAWKVAYADFVTAMMALFIVLWIMSQSQAIRHAVAQYFKNPGILPGATGVMETSDMGGELPTPGHSQELQTPAPINPEVTQDKSSLEEVKKRIAEMIAQLPELQKLKDQVLMEITTEGLRIELLEKEDSNFFDIGSANLKMETKKILNLIAQELGHLPNRVAIEGHTDSRPYGSQSYTNWELSTDRANAARRLMDTTGLRPDQVYTVRGFADRLLRNRADPLDYQNRRVSIIVMFQNTVPLVFPSPAPQPRASEPSAAPQAAGQREAPFPRLNSAAAPEPDPAETPEPGDNSGEGRRKPMNPQVRLGW</sequence>
<keyword evidence="4 9" id="KW-0812">Transmembrane</keyword>
<evidence type="ECO:0000256" key="5">
    <source>
        <dbReference type="ARBA" id="ARBA00022989"/>
    </source>
</evidence>
<organism evidence="11">
    <name type="scientific">Desulfobacca acetoxidans</name>
    <dbReference type="NCBI Taxonomy" id="60893"/>
    <lineage>
        <taxon>Bacteria</taxon>
        <taxon>Pseudomonadati</taxon>
        <taxon>Thermodesulfobacteriota</taxon>
        <taxon>Desulfobaccia</taxon>
        <taxon>Desulfobaccales</taxon>
        <taxon>Desulfobaccaceae</taxon>
        <taxon>Desulfobacca</taxon>
    </lineage>
</organism>
<evidence type="ECO:0000256" key="1">
    <source>
        <dbReference type="ARBA" id="ARBA00004162"/>
    </source>
</evidence>
<evidence type="ECO:0000256" key="6">
    <source>
        <dbReference type="ARBA" id="ARBA00023136"/>
    </source>
</evidence>
<feature type="transmembrane region" description="Helical" evidence="9">
    <location>
        <begin position="26"/>
        <end position="49"/>
    </location>
</feature>
<dbReference type="AlphaFoldDB" id="A0A7C3WH77"/>
<dbReference type="PANTHER" id="PTHR30329">
    <property type="entry name" value="STATOR ELEMENT OF FLAGELLAR MOTOR COMPLEX"/>
    <property type="match status" value="1"/>
</dbReference>
<evidence type="ECO:0000313" key="11">
    <source>
        <dbReference type="EMBL" id="HGB14529.1"/>
    </source>
</evidence>
<evidence type="ECO:0000256" key="4">
    <source>
        <dbReference type="ARBA" id="ARBA00022692"/>
    </source>
</evidence>
<evidence type="ECO:0000256" key="8">
    <source>
        <dbReference type="SAM" id="MobiDB-lite"/>
    </source>
</evidence>
<comment type="caution">
    <text evidence="11">The sequence shown here is derived from an EMBL/GenBank/DDBJ whole genome shotgun (WGS) entry which is preliminary data.</text>
</comment>
<evidence type="ECO:0000256" key="7">
    <source>
        <dbReference type="PROSITE-ProRule" id="PRU00473"/>
    </source>
</evidence>
<dbReference type="InterPro" id="IPR025713">
    <property type="entry name" value="MotB-like_N_dom"/>
</dbReference>
<gene>
    <name evidence="11" type="ORF">ENV62_04735</name>
</gene>
<evidence type="ECO:0000256" key="3">
    <source>
        <dbReference type="ARBA" id="ARBA00022475"/>
    </source>
</evidence>
<dbReference type="InterPro" id="IPR006665">
    <property type="entry name" value="OmpA-like"/>
</dbReference>
<comment type="subcellular location">
    <subcellularLocation>
        <location evidence="1">Cell membrane</location>
        <topology evidence="1">Single-pass membrane protein</topology>
    </subcellularLocation>
</comment>
<keyword evidence="11" id="KW-0282">Flagellum</keyword>
<dbReference type="Pfam" id="PF13677">
    <property type="entry name" value="MotB_plug"/>
    <property type="match status" value="1"/>
</dbReference>
<keyword evidence="3" id="KW-1003">Cell membrane</keyword>
<dbReference type="SUPFAM" id="SSF103088">
    <property type="entry name" value="OmpA-like"/>
    <property type="match status" value="1"/>
</dbReference>
<dbReference type="CDD" id="cd07185">
    <property type="entry name" value="OmpA_C-like"/>
    <property type="match status" value="1"/>
</dbReference>
<evidence type="ECO:0000256" key="9">
    <source>
        <dbReference type="SAM" id="Phobius"/>
    </source>
</evidence>
<dbReference type="PANTHER" id="PTHR30329:SF21">
    <property type="entry name" value="LIPOPROTEIN YIAD-RELATED"/>
    <property type="match status" value="1"/>
</dbReference>
<accession>A0A7C3WH77</accession>
<name>A0A7C3WH77_9BACT</name>
<proteinExistence type="inferred from homology"/>